<evidence type="ECO:0008006" key="4">
    <source>
        <dbReference type="Google" id="ProtNLM"/>
    </source>
</evidence>
<reference evidence="2" key="1">
    <citation type="submission" date="2023-03" db="EMBL/GenBank/DDBJ databases">
        <title>Massive genome expansion in bonnet fungi (Mycena s.s.) driven by repeated elements and novel gene families across ecological guilds.</title>
        <authorList>
            <consortium name="Lawrence Berkeley National Laboratory"/>
            <person name="Harder C.B."/>
            <person name="Miyauchi S."/>
            <person name="Viragh M."/>
            <person name="Kuo A."/>
            <person name="Thoen E."/>
            <person name="Andreopoulos B."/>
            <person name="Lu D."/>
            <person name="Skrede I."/>
            <person name="Drula E."/>
            <person name="Henrissat B."/>
            <person name="Morin E."/>
            <person name="Kohler A."/>
            <person name="Barry K."/>
            <person name="LaButti K."/>
            <person name="Morin E."/>
            <person name="Salamov A."/>
            <person name="Lipzen A."/>
            <person name="Mereny Z."/>
            <person name="Hegedus B."/>
            <person name="Baldrian P."/>
            <person name="Stursova M."/>
            <person name="Weitz H."/>
            <person name="Taylor A."/>
            <person name="Grigoriev I.V."/>
            <person name="Nagy L.G."/>
            <person name="Martin F."/>
            <person name="Kauserud H."/>
        </authorList>
    </citation>
    <scope>NUCLEOTIDE SEQUENCE</scope>
    <source>
        <strain evidence="2">9284</strain>
    </source>
</reference>
<dbReference type="AlphaFoldDB" id="A0AAD7FS00"/>
<dbReference type="EMBL" id="JARKIF010000005">
    <property type="protein sequence ID" value="KAJ7639316.1"/>
    <property type="molecule type" value="Genomic_DNA"/>
</dbReference>
<evidence type="ECO:0000313" key="2">
    <source>
        <dbReference type="EMBL" id="KAJ7639316.1"/>
    </source>
</evidence>
<sequence>MLPANVALRSELAELDIDISDLQTRLAEKQAQRGQLQQQLDSITYHVLSLPPEIVSKIFILCLPTWSRPLDSIDLKHAPLLVSHICSQWRRIALSTPALWKDSLDICMCLRRKQATNITETWVARAQSCPLSVKIQGPMDLVKRAGVSEVFRHVALGVQSLELDIFEEDLVKMPEPLEFPLLRKLTMCVCGGDEVELLDDLVQTFDDVPQLSQVVLDHLPAHAIALPWEQLQKFTGKFYLLDKCLDALRFMPNLVECAFSMLETVVAENYEIFSHPHIRTLTLFQSMDFKDEEDAQVDIPRSAQLLAFITLPNLETLELLDIEDCNAEILASFLSRGSPPLKRLVLRPHFDHGQAELLLSTAPLLQPQFTDLEIHFPSKDFVSRFFERFGCDSGFLPGLQKLSVICRKHWSKEASRDDLLDAAALPLASRWDLHGDNKLRVFRAIAVERQRSKRKTPVPLQRLRQEGMDVVIGSRRPRAYGEFCPPEYRDSSSSSEI</sequence>
<gene>
    <name evidence="2" type="ORF">FB45DRAFT_1055455</name>
</gene>
<name>A0AAD7FS00_9AGAR</name>
<evidence type="ECO:0000256" key="1">
    <source>
        <dbReference type="SAM" id="Coils"/>
    </source>
</evidence>
<feature type="coiled-coil region" evidence="1">
    <location>
        <begin position="5"/>
        <end position="39"/>
    </location>
</feature>
<keyword evidence="3" id="KW-1185">Reference proteome</keyword>
<keyword evidence="1" id="KW-0175">Coiled coil</keyword>
<protein>
    <recommendedName>
        <fullName evidence="4">F-box domain-containing protein</fullName>
    </recommendedName>
</protein>
<dbReference type="Gene3D" id="1.20.1280.50">
    <property type="match status" value="1"/>
</dbReference>
<dbReference type="Proteomes" id="UP001221142">
    <property type="component" value="Unassembled WGS sequence"/>
</dbReference>
<proteinExistence type="predicted"/>
<accession>A0AAD7FS00</accession>
<organism evidence="2 3">
    <name type="scientific">Roridomyces roridus</name>
    <dbReference type="NCBI Taxonomy" id="1738132"/>
    <lineage>
        <taxon>Eukaryota</taxon>
        <taxon>Fungi</taxon>
        <taxon>Dikarya</taxon>
        <taxon>Basidiomycota</taxon>
        <taxon>Agaricomycotina</taxon>
        <taxon>Agaricomycetes</taxon>
        <taxon>Agaricomycetidae</taxon>
        <taxon>Agaricales</taxon>
        <taxon>Marasmiineae</taxon>
        <taxon>Mycenaceae</taxon>
        <taxon>Roridomyces</taxon>
    </lineage>
</organism>
<evidence type="ECO:0000313" key="3">
    <source>
        <dbReference type="Proteomes" id="UP001221142"/>
    </source>
</evidence>
<comment type="caution">
    <text evidence="2">The sequence shown here is derived from an EMBL/GenBank/DDBJ whole genome shotgun (WGS) entry which is preliminary data.</text>
</comment>